<proteinExistence type="predicted"/>
<comment type="caution">
    <text evidence="1">The sequence shown here is derived from an EMBL/GenBank/DDBJ whole genome shotgun (WGS) entry which is preliminary data.</text>
</comment>
<dbReference type="GO" id="GO:0016740">
    <property type="term" value="F:transferase activity"/>
    <property type="evidence" value="ECO:0007669"/>
    <property type="project" value="UniProtKB-KW"/>
</dbReference>
<dbReference type="SUPFAM" id="SSF53448">
    <property type="entry name" value="Nucleotide-diphospho-sugar transferases"/>
    <property type="match status" value="1"/>
</dbReference>
<name>A0A6H3NRD3_9LEPT</name>
<dbReference type="RefSeq" id="WP_135746438.1">
    <property type="nucleotide sequence ID" value="NZ_JAIZBL010000002.1"/>
</dbReference>
<evidence type="ECO:0000313" key="2">
    <source>
        <dbReference type="Proteomes" id="UP000297649"/>
    </source>
</evidence>
<sequence length="302" mass="34669">MLAPIILFVYNRPEHTRKVIEALASNSEAKRSKLFIFSDGPRGNVDIEEVSEVRAICRKAEGFASVDLECSDSNSGLSVSIIRGVSKIISKYGSAIILEDDLVVNGYFLEYMNHSLLKYENETKVASIHAYQYPINYKNLPDTFFIKGADCWGWATWERAWNLFQADGSLLRDQLVERNLVREFDFNYSYPYFQMLEDQIAGKNNSWAIRWYASAFLADKYTLYPKISLVKNIGLDGTGTHSGFSEYLTGNLNDFKPKQYPTIIQEDFVARKKIENFFGRGKGLTRIKFIILKFLRLLCKLC</sequence>
<evidence type="ECO:0000313" key="1">
    <source>
        <dbReference type="EMBL" id="TGN12239.1"/>
    </source>
</evidence>
<dbReference type="AlphaFoldDB" id="A0A6H3NRD3"/>
<dbReference type="Gene3D" id="3.90.550.10">
    <property type="entry name" value="Spore Coat Polysaccharide Biosynthesis Protein SpsA, Chain A"/>
    <property type="match status" value="1"/>
</dbReference>
<keyword evidence="1" id="KW-0808">Transferase</keyword>
<reference evidence="1" key="1">
    <citation type="journal article" date="2019" name="PLoS Negl. Trop. Dis.">
        <title>Revisiting the worldwide diversity of Leptospira species in the environment.</title>
        <authorList>
            <person name="Vincent A.T."/>
            <person name="Schiettekatte O."/>
            <person name="Bourhy P."/>
            <person name="Veyrier F.J."/>
            <person name="Picardeau M."/>
        </authorList>
    </citation>
    <scope>NUCLEOTIDE SEQUENCE [LARGE SCALE GENOMIC DNA]</scope>
    <source>
        <strain evidence="1">201601109</strain>
    </source>
</reference>
<organism evidence="1 2">
    <name type="scientific">Leptospira bandrabouensis</name>
    <dbReference type="NCBI Taxonomy" id="2484903"/>
    <lineage>
        <taxon>Bacteria</taxon>
        <taxon>Pseudomonadati</taxon>
        <taxon>Spirochaetota</taxon>
        <taxon>Spirochaetia</taxon>
        <taxon>Leptospirales</taxon>
        <taxon>Leptospiraceae</taxon>
        <taxon>Leptospira</taxon>
    </lineage>
</organism>
<protein>
    <submittedName>
        <fullName evidence="1">Glycosyltransferase family 2 protein</fullName>
    </submittedName>
</protein>
<dbReference type="InterPro" id="IPR029044">
    <property type="entry name" value="Nucleotide-diphossugar_trans"/>
</dbReference>
<keyword evidence="2" id="KW-1185">Reference proteome</keyword>
<dbReference type="EMBL" id="RQHU01000019">
    <property type="protein sequence ID" value="TGN12239.1"/>
    <property type="molecule type" value="Genomic_DNA"/>
</dbReference>
<dbReference type="OrthoDB" id="5180856at2"/>
<accession>A0A6H3NRD3</accession>
<dbReference type="Proteomes" id="UP000297649">
    <property type="component" value="Unassembled WGS sequence"/>
</dbReference>
<gene>
    <name evidence="1" type="ORF">EHR08_12685</name>
</gene>